<evidence type="ECO:0000313" key="5">
    <source>
        <dbReference type="Proteomes" id="UP001139516"/>
    </source>
</evidence>
<gene>
    <name evidence="4" type="ORF">M0638_05490</name>
</gene>
<dbReference type="GO" id="GO:0005737">
    <property type="term" value="C:cytoplasm"/>
    <property type="evidence" value="ECO:0007669"/>
    <property type="project" value="TreeGrafter"/>
</dbReference>
<sequence length="216" mass="22606">MNYADARRYMVDGQVRPNKVSDPRILAAMLELPREEFLPAPLRARAYVDEDVPLGGGRVLMEPMVLARMVQLLALRTGDRVLVVGAGTGYGAAVAARLGATVTALEEDEALLAIARAAVAKSGLAVRFVQGRLPEGHAGGAPYDGILIEGEVPQVPEAIVGQLAEGGRLVTALSTAGRMDRAVLGQRIGGSFSLAPVFDCATAPLPAFQPACGFVF</sequence>
<evidence type="ECO:0000256" key="3">
    <source>
        <dbReference type="ARBA" id="ARBA00030757"/>
    </source>
</evidence>
<proteinExistence type="inferred from homology"/>
<accession>A0A9X1Y4J8</accession>
<dbReference type="AlphaFoldDB" id="A0A9X1Y4J8"/>
<dbReference type="SUPFAM" id="SSF53335">
    <property type="entry name" value="S-adenosyl-L-methionine-dependent methyltransferases"/>
    <property type="match status" value="1"/>
</dbReference>
<dbReference type="EMBL" id="JALPRX010000019">
    <property type="protein sequence ID" value="MCK8783834.1"/>
    <property type="molecule type" value="Genomic_DNA"/>
</dbReference>
<dbReference type="PANTHER" id="PTHR11579:SF18">
    <property type="entry name" value="PROTEIN-L-ISOASPARTATE O-METHYLTRANSFERASE"/>
    <property type="match status" value="1"/>
</dbReference>
<name>A0A9X1Y4J8_9PROT</name>
<evidence type="ECO:0000313" key="4">
    <source>
        <dbReference type="EMBL" id="MCK8783834.1"/>
    </source>
</evidence>
<dbReference type="PANTHER" id="PTHR11579">
    <property type="entry name" value="PROTEIN-L-ISOASPARTATE O-METHYLTRANSFERASE"/>
    <property type="match status" value="1"/>
</dbReference>
<dbReference type="Proteomes" id="UP001139516">
    <property type="component" value="Unassembled WGS sequence"/>
</dbReference>
<comment type="similarity">
    <text evidence="1">Belongs to the methyltransferase superfamily. L-isoaspartyl/D-aspartyl protein methyltransferase family.</text>
</comment>
<dbReference type="Pfam" id="PF01135">
    <property type="entry name" value="PCMT"/>
    <property type="match status" value="1"/>
</dbReference>
<organism evidence="4 5">
    <name type="scientific">Roseomonas acroporae</name>
    <dbReference type="NCBI Taxonomy" id="2937791"/>
    <lineage>
        <taxon>Bacteria</taxon>
        <taxon>Pseudomonadati</taxon>
        <taxon>Pseudomonadota</taxon>
        <taxon>Alphaproteobacteria</taxon>
        <taxon>Acetobacterales</taxon>
        <taxon>Roseomonadaceae</taxon>
        <taxon>Roseomonas</taxon>
    </lineage>
</organism>
<keyword evidence="5" id="KW-1185">Reference proteome</keyword>
<dbReference type="RefSeq" id="WP_248665958.1">
    <property type="nucleotide sequence ID" value="NZ_JALPRX010000019.1"/>
</dbReference>
<evidence type="ECO:0000256" key="1">
    <source>
        <dbReference type="ARBA" id="ARBA00005369"/>
    </source>
</evidence>
<protein>
    <recommendedName>
        <fullName evidence="2">Protein-L-isoaspartate O-methyltransferase</fullName>
    </recommendedName>
    <alternativeName>
        <fullName evidence="3">Protein L-isoaspartyl methyltransferase</fullName>
    </alternativeName>
</protein>
<dbReference type="InterPro" id="IPR000682">
    <property type="entry name" value="PCMT"/>
</dbReference>
<dbReference type="Gene3D" id="3.40.50.150">
    <property type="entry name" value="Vaccinia Virus protein VP39"/>
    <property type="match status" value="1"/>
</dbReference>
<dbReference type="CDD" id="cd02440">
    <property type="entry name" value="AdoMet_MTases"/>
    <property type="match status" value="1"/>
</dbReference>
<evidence type="ECO:0000256" key="2">
    <source>
        <dbReference type="ARBA" id="ARBA00013346"/>
    </source>
</evidence>
<comment type="caution">
    <text evidence="4">The sequence shown here is derived from an EMBL/GenBank/DDBJ whole genome shotgun (WGS) entry which is preliminary data.</text>
</comment>
<dbReference type="GO" id="GO:0004719">
    <property type="term" value="F:protein-L-isoaspartate (D-aspartate) O-methyltransferase activity"/>
    <property type="evidence" value="ECO:0007669"/>
    <property type="project" value="InterPro"/>
</dbReference>
<dbReference type="InterPro" id="IPR029063">
    <property type="entry name" value="SAM-dependent_MTases_sf"/>
</dbReference>
<reference evidence="4" key="1">
    <citation type="submission" date="2022-04" db="EMBL/GenBank/DDBJ databases">
        <title>Roseomonas acroporae sp. nov., isolated from coral Acropora digitifera.</title>
        <authorList>
            <person name="Sun H."/>
        </authorList>
    </citation>
    <scope>NUCLEOTIDE SEQUENCE</scope>
    <source>
        <strain evidence="4">NAR14</strain>
    </source>
</reference>